<dbReference type="CDD" id="cd02232">
    <property type="entry name" value="cupin_ARD"/>
    <property type="match status" value="1"/>
</dbReference>
<feature type="binding site" evidence="12">
    <location>
        <position position="92"/>
    </location>
    <ligand>
        <name>Fe(2+)</name>
        <dbReference type="ChEBI" id="CHEBI:29033"/>
        <note>for iron-dependent acireductone dioxygenase activity</note>
    </ligand>
</feature>
<dbReference type="FunFam" id="2.60.120.10:FF:000031">
    <property type="entry name" value="1,2-dihydroxy-3-keto-5-methylthiopentene dioxygenase"/>
    <property type="match status" value="1"/>
</dbReference>
<dbReference type="STRING" id="2880.D7G4W6"/>
<evidence type="ECO:0000256" key="2">
    <source>
        <dbReference type="ARBA" id="ARBA00004413"/>
    </source>
</evidence>
<dbReference type="GO" id="GO:0005886">
    <property type="term" value="C:plasma membrane"/>
    <property type="evidence" value="ECO:0007669"/>
    <property type="project" value="UniProtKB-SubCell"/>
</dbReference>
<dbReference type="Proteomes" id="UP000002630">
    <property type="component" value="Linkage Group LG08"/>
</dbReference>
<keyword evidence="3 12" id="KW-0963">Cytoplasm</keyword>
<evidence type="ECO:0000313" key="13">
    <source>
        <dbReference type="EMBL" id="CBJ27209.1"/>
    </source>
</evidence>
<keyword evidence="14" id="KW-1185">Reference proteome</keyword>
<dbReference type="eggNOG" id="KOG2107">
    <property type="taxonomic scope" value="Eukaryota"/>
</dbReference>
<evidence type="ECO:0000313" key="14">
    <source>
        <dbReference type="Proteomes" id="UP000002630"/>
    </source>
</evidence>
<dbReference type="OrthoDB" id="1867259at2759"/>
<dbReference type="HAMAP" id="MF_03154">
    <property type="entry name" value="Salvage_MtnD_euk"/>
    <property type="match status" value="1"/>
</dbReference>
<evidence type="ECO:0000256" key="1">
    <source>
        <dbReference type="ARBA" id="ARBA00000428"/>
    </source>
</evidence>
<evidence type="ECO:0000256" key="9">
    <source>
        <dbReference type="ARBA" id="ARBA00023004"/>
    </source>
</evidence>
<dbReference type="SUPFAM" id="SSF51182">
    <property type="entry name" value="RmlC-like cupins"/>
    <property type="match status" value="1"/>
</dbReference>
<comment type="subcellular location">
    <subcellularLocation>
        <location evidence="2">Cell membrane</location>
        <topology evidence="2">Peripheral membrane protein</topology>
        <orientation evidence="2">Cytoplasmic side</orientation>
    </subcellularLocation>
    <subcellularLocation>
        <location evidence="12">Cytoplasm</location>
    </subcellularLocation>
    <subcellularLocation>
        <location evidence="12">Nucleus</location>
    </subcellularLocation>
</comment>
<dbReference type="InterPro" id="IPR004313">
    <property type="entry name" value="ARD"/>
</dbReference>
<protein>
    <recommendedName>
        <fullName evidence="12">Acireductone dioxygenase</fullName>
    </recommendedName>
    <alternativeName>
        <fullName evidence="12">Acireductone dioxygenase (Fe(2+)-requiring)</fullName>
        <shortName evidence="12">ARD'</shortName>
        <shortName evidence="12">Fe-ARD</shortName>
        <ecNumber evidence="12">1.13.11.54</ecNumber>
    </alternativeName>
    <alternativeName>
        <fullName evidence="12">Acireductone dioxygenase (Ni(2+)-requiring)</fullName>
        <shortName evidence="12">ARD</shortName>
        <shortName evidence="12">Ni-ARD</shortName>
        <ecNumber evidence="12">1.13.11.53</ecNumber>
    </alternativeName>
</protein>
<dbReference type="InterPro" id="IPR014710">
    <property type="entry name" value="RmlC-like_jellyroll"/>
</dbReference>
<organism evidence="13 14">
    <name type="scientific">Ectocarpus siliculosus</name>
    <name type="common">Brown alga</name>
    <name type="synonym">Conferva siliculosa</name>
    <dbReference type="NCBI Taxonomy" id="2880"/>
    <lineage>
        <taxon>Eukaryota</taxon>
        <taxon>Sar</taxon>
        <taxon>Stramenopiles</taxon>
        <taxon>Ochrophyta</taxon>
        <taxon>PX clade</taxon>
        <taxon>Phaeophyceae</taxon>
        <taxon>Ectocarpales</taxon>
        <taxon>Ectocarpaceae</taxon>
        <taxon>Ectocarpus</taxon>
    </lineage>
</organism>
<keyword evidence="11 12" id="KW-0539">Nucleus</keyword>
<dbReference type="EMBL" id="FN649733">
    <property type="protein sequence ID" value="CBJ27209.1"/>
    <property type="molecule type" value="Genomic_DNA"/>
</dbReference>
<dbReference type="GO" id="GO:0010308">
    <property type="term" value="F:acireductone dioxygenase (Ni2+-requiring) activity"/>
    <property type="evidence" value="ECO:0007669"/>
    <property type="project" value="UniProtKB-UniRule"/>
</dbReference>
<evidence type="ECO:0000256" key="7">
    <source>
        <dbReference type="ARBA" id="ARBA00022964"/>
    </source>
</evidence>
<evidence type="ECO:0000256" key="10">
    <source>
        <dbReference type="ARBA" id="ARBA00023167"/>
    </source>
</evidence>
<dbReference type="InParanoid" id="D7G4W6"/>
<dbReference type="GO" id="GO:0005737">
    <property type="term" value="C:cytoplasm"/>
    <property type="evidence" value="ECO:0007669"/>
    <property type="project" value="UniProtKB-SubCell"/>
</dbReference>
<accession>D7G4W6</accession>
<dbReference type="OMA" id="WYMDESQ"/>
<keyword evidence="4 12" id="KW-0533">Nickel</keyword>
<name>D7G4W6_ECTSI</name>
<reference evidence="13 14" key="1">
    <citation type="journal article" date="2010" name="Nature">
        <title>The Ectocarpus genome and the independent evolution of multicellularity in brown algae.</title>
        <authorList>
            <person name="Cock J.M."/>
            <person name="Sterck L."/>
            <person name="Rouze P."/>
            <person name="Scornet D."/>
            <person name="Allen A.E."/>
            <person name="Amoutzias G."/>
            <person name="Anthouard V."/>
            <person name="Artiguenave F."/>
            <person name="Aury J.M."/>
            <person name="Badger J.H."/>
            <person name="Beszteri B."/>
            <person name="Billiau K."/>
            <person name="Bonnet E."/>
            <person name="Bothwell J.H."/>
            <person name="Bowler C."/>
            <person name="Boyen C."/>
            <person name="Brownlee C."/>
            <person name="Carrano C.J."/>
            <person name="Charrier B."/>
            <person name="Cho G.Y."/>
            <person name="Coelho S.M."/>
            <person name="Collen J."/>
            <person name="Corre E."/>
            <person name="Da Silva C."/>
            <person name="Delage L."/>
            <person name="Delaroque N."/>
            <person name="Dittami S.M."/>
            <person name="Doulbeau S."/>
            <person name="Elias M."/>
            <person name="Farnham G."/>
            <person name="Gachon C.M."/>
            <person name="Gschloessl B."/>
            <person name="Heesch S."/>
            <person name="Jabbari K."/>
            <person name="Jubin C."/>
            <person name="Kawai H."/>
            <person name="Kimura K."/>
            <person name="Kloareg B."/>
            <person name="Kupper F.C."/>
            <person name="Lang D."/>
            <person name="Le Bail A."/>
            <person name="Leblanc C."/>
            <person name="Lerouge P."/>
            <person name="Lohr M."/>
            <person name="Lopez P.J."/>
            <person name="Martens C."/>
            <person name="Maumus F."/>
            <person name="Michel G."/>
            <person name="Miranda-Saavedra D."/>
            <person name="Morales J."/>
            <person name="Moreau H."/>
            <person name="Motomura T."/>
            <person name="Nagasato C."/>
            <person name="Napoli C.A."/>
            <person name="Nelson D.R."/>
            <person name="Nyvall-Collen P."/>
            <person name="Peters A.F."/>
            <person name="Pommier C."/>
            <person name="Potin P."/>
            <person name="Poulain J."/>
            <person name="Quesneville H."/>
            <person name="Read B."/>
            <person name="Rensing S.A."/>
            <person name="Ritter A."/>
            <person name="Rousvoal S."/>
            <person name="Samanta M."/>
            <person name="Samson G."/>
            <person name="Schroeder D.C."/>
            <person name="Segurens B."/>
            <person name="Strittmatter M."/>
            <person name="Tonon T."/>
            <person name="Tregear J.W."/>
            <person name="Valentin K."/>
            <person name="von Dassow P."/>
            <person name="Yamagishi T."/>
            <person name="Van de Peer Y."/>
            <person name="Wincker P."/>
        </authorList>
    </citation>
    <scope>NUCLEOTIDE SEQUENCE [LARGE SCALE GENOMIC DNA]</scope>
    <source>
        <strain evidence="14">Ec32 / CCAP1310/4</strain>
    </source>
</reference>
<keyword evidence="5 12" id="KW-0028">Amino-acid biosynthesis</keyword>
<keyword evidence="7 12" id="KW-0223">Dioxygenase</keyword>
<dbReference type="EC" id="1.13.11.54" evidence="12"/>
<comment type="catalytic activity">
    <reaction evidence="12">
        <text>1,2-dihydroxy-5-(methylsulfanyl)pent-1-en-3-one + O2 = 3-(methylsulfanyl)propanoate + CO + formate + 2 H(+)</text>
        <dbReference type="Rhea" id="RHEA:14161"/>
        <dbReference type="ChEBI" id="CHEBI:15378"/>
        <dbReference type="ChEBI" id="CHEBI:15379"/>
        <dbReference type="ChEBI" id="CHEBI:15740"/>
        <dbReference type="ChEBI" id="CHEBI:17245"/>
        <dbReference type="ChEBI" id="CHEBI:49016"/>
        <dbReference type="ChEBI" id="CHEBI:49252"/>
        <dbReference type="EC" id="1.13.11.53"/>
    </reaction>
</comment>
<comment type="pathway">
    <text evidence="12">Amino-acid biosynthesis; L-methionine biosynthesis via salvage pathway; L-methionine from S-methyl-5-thio-alpha-D-ribose 1-phosphate: step 5/6.</text>
</comment>
<dbReference type="UniPathway" id="UPA00904">
    <property type="reaction ID" value="UER00878"/>
</dbReference>
<dbReference type="InterPro" id="IPR011051">
    <property type="entry name" value="RmlC_Cupin_sf"/>
</dbReference>
<dbReference type="GO" id="GO:0019509">
    <property type="term" value="P:L-methionine salvage from methylthioadenosine"/>
    <property type="evidence" value="ECO:0007669"/>
    <property type="project" value="UniProtKB-UniRule"/>
</dbReference>
<feature type="binding site" evidence="12">
    <location>
        <position position="96"/>
    </location>
    <ligand>
        <name>Fe(2+)</name>
        <dbReference type="ChEBI" id="CHEBI:29033"/>
        <note>for iron-dependent acireductone dioxygenase activity</note>
    </ligand>
</feature>
<feature type="binding site" evidence="12">
    <location>
        <position position="90"/>
    </location>
    <ligand>
        <name>Fe(2+)</name>
        <dbReference type="ChEBI" id="CHEBI:29033"/>
        <note>for iron-dependent acireductone dioxygenase activity</note>
    </ligand>
</feature>
<dbReference type="Gene3D" id="2.60.120.10">
    <property type="entry name" value="Jelly Rolls"/>
    <property type="match status" value="1"/>
</dbReference>
<feature type="binding site" evidence="12">
    <location>
        <position position="135"/>
    </location>
    <ligand>
        <name>Ni(2+)</name>
        <dbReference type="ChEBI" id="CHEBI:49786"/>
        <note>for nickel-dependent acireductone dioxygenase activity</note>
    </ligand>
</feature>
<proteinExistence type="inferred from homology"/>
<dbReference type="GO" id="GO:0016151">
    <property type="term" value="F:nickel cation binding"/>
    <property type="evidence" value="ECO:0007669"/>
    <property type="project" value="UniProtKB-UniRule"/>
</dbReference>
<evidence type="ECO:0000256" key="4">
    <source>
        <dbReference type="ARBA" id="ARBA00022596"/>
    </source>
</evidence>
<dbReference type="GO" id="GO:0005506">
    <property type="term" value="F:iron ion binding"/>
    <property type="evidence" value="ECO:0007669"/>
    <property type="project" value="UniProtKB-UniRule"/>
</dbReference>
<dbReference type="PANTHER" id="PTHR23418">
    <property type="entry name" value="ACIREDUCTONE DIOXYGENASE"/>
    <property type="match status" value="1"/>
</dbReference>
<comment type="similarity">
    <text evidence="12">Belongs to the acireductone dioxygenase (ARD) family.</text>
</comment>
<keyword evidence="10 12" id="KW-0486">Methionine biosynthesis</keyword>
<keyword evidence="9 12" id="KW-0408">Iron</keyword>
<feature type="binding site" evidence="12">
    <location>
        <position position="135"/>
    </location>
    <ligand>
        <name>Fe(2+)</name>
        <dbReference type="ChEBI" id="CHEBI:29033"/>
        <note>for iron-dependent acireductone dioxygenase activity</note>
    </ligand>
</feature>
<sequence>MAIEAWYMDEDKAADQRLPHRQSPNVACGTAELQSLGVLHWELDADKHADDPALEKIRQDRGYSYQDIITVSPDKLANYEDKIKSFFEEHMHSDEEIRYILEGSGYFDVRAKDERWVRIKMSKGDMITLPAGIYHRFTLDDTNYIKAMRLFVGEPVWTPLNRPQDDHPVRKDYLANFATAAATTKA</sequence>
<evidence type="ECO:0000256" key="3">
    <source>
        <dbReference type="ARBA" id="ARBA00022490"/>
    </source>
</evidence>
<evidence type="ECO:0000256" key="12">
    <source>
        <dbReference type="HAMAP-Rule" id="MF_03154"/>
    </source>
</evidence>
<keyword evidence="8 12" id="KW-0560">Oxidoreductase</keyword>
<comment type="cofactor">
    <cofactor evidence="12">
        <name>Fe(2+)</name>
        <dbReference type="ChEBI" id="CHEBI:29033"/>
    </cofactor>
    <cofactor evidence="12">
        <name>Ni(2+)</name>
        <dbReference type="ChEBI" id="CHEBI:49786"/>
    </cofactor>
    <text evidence="12">Binds either 1 Fe or Ni cation per monomer. Iron-binding promotes an acireductone dioxygenase reaction producing 2-keto-4-methylthiobutyrate, while nickel-binding promotes an acireductone dioxygenase reaction producing 3-(methylsulfanyl)propanoate.</text>
</comment>
<comment type="function">
    <text evidence="12">Catalyzes 2 different reactions between oxygen and the acireductone 1,2-dihydroxy-3-keto-5-methylthiopentene (DHK-MTPene) depending upon the metal bound in the active site. Fe-containing acireductone dioxygenase (Fe-ARD) produces formate and 2-keto-4-methylthiobutyrate (KMTB), the alpha-ketoacid precursor of methionine in the methionine recycle pathway. Ni-containing acireductone dioxygenase (Ni-ARD) produces methylthiopropionate, carbon monoxide and formate, and does not lie on the methionine recycle pathway.</text>
</comment>
<dbReference type="EMBL" id="FN648796">
    <property type="protein sequence ID" value="CBJ27209.1"/>
    <property type="molecule type" value="Genomic_DNA"/>
</dbReference>
<comment type="catalytic activity">
    <reaction evidence="1 12">
        <text>1,2-dihydroxy-5-(methylsulfanyl)pent-1-en-3-one + O2 = 4-methylsulfanyl-2-oxobutanoate + formate + 2 H(+)</text>
        <dbReference type="Rhea" id="RHEA:24504"/>
        <dbReference type="ChEBI" id="CHEBI:15378"/>
        <dbReference type="ChEBI" id="CHEBI:15379"/>
        <dbReference type="ChEBI" id="CHEBI:15740"/>
        <dbReference type="ChEBI" id="CHEBI:16723"/>
        <dbReference type="ChEBI" id="CHEBI:49252"/>
        <dbReference type="EC" id="1.13.11.54"/>
    </reaction>
</comment>
<keyword evidence="6 12" id="KW-0479">Metal-binding</keyword>
<dbReference type="PANTHER" id="PTHR23418:SF0">
    <property type="entry name" value="ACIREDUCTONE DIOXYGENASE"/>
    <property type="match status" value="1"/>
</dbReference>
<evidence type="ECO:0000256" key="6">
    <source>
        <dbReference type="ARBA" id="ARBA00022723"/>
    </source>
</evidence>
<feature type="binding site" evidence="12">
    <location>
        <position position="92"/>
    </location>
    <ligand>
        <name>Ni(2+)</name>
        <dbReference type="ChEBI" id="CHEBI:49786"/>
        <note>for nickel-dependent acireductone dioxygenase activity</note>
    </ligand>
</feature>
<dbReference type="Pfam" id="PF03079">
    <property type="entry name" value="ARD"/>
    <property type="match status" value="1"/>
</dbReference>
<dbReference type="AlphaFoldDB" id="D7G4W6"/>
<evidence type="ECO:0000256" key="8">
    <source>
        <dbReference type="ARBA" id="ARBA00023002"/>
    </source>
</evidence>
<feature type="binding site" evidence="12">
    <location>
        <position position="90"/>
    </location>
    <ligand>
        <name>Ni(2+)</name>
        <dbReference type="ChEBI" id="CHEBI:49786"/>
        <note>for nickel-dependent acireductone dioxygenase activity</note>
    </ligand>
</feature>
<feature type="binding site" evidence="12">
    <location>
        <position position="96"/>
    </location>
    <ligand>
        <name>Ni(2+)</name>
        <dbReference type="ChEBI" id="CHEBI:49786"/>
        <note>for nickel-dependent acireductone dioxygenase activity</note>
    </ligand>
</feature>
<evidence type="ECO:0000256" key="5">
    <source>
        <dbReference type="ARBA" id="ARBA00022605"/>
    </source>
</evidence>
<dbReference type="GO" id="GO:0010309">
    <property type="term" value="F:acireductone dioxygenase [iron(II)-requiring] activity"/>
    <property type="evidence" value="ECO:0007669"/>
    <property type="project" value="UniProtKB-UniRule"/>
</dbReference>
<gene>
    <name evidence="13" type="ORF">Esi_0058_0136</name>
</gene>
<evidence type="ECO:0000256" key="11">
    <source>
        <dbReference type="ARBA" id="ARBA00023242"/>
    </source>
</evidence>
<dbReference type="EC" id="1.13.11.53" evidence="12"/>
<dbReference type="InterPro" id="IPR027496">
    <property type="entry name" value="ARD_euk"/>
</dbReference>
<dbReference type="GO" id="GO:0005634">
    <property type="term" value="C:nucleus"/>
    <property type="evidence" value="ECO:0007669"/>
    <property type="project" value="UniProtKB-SubCell"/>
</dbReference>